<evidence type="ECO:0000259" key="3">
    <source>
        <dbReference type="Pfam" id="PF26347"/>
    </source>
</evidence>
<feature type="domain" description="Sporulation membrane protein YtrI C-terminal" evidence="3">
    <location>
        <begin position="81"/>
        <end position="167"/>
    </location>
</feature>
<keyword evidence="1" id="KW-0175">Coiled coil</keyword>
<evidence type="ECO:0000313" key="4">
    <source>
        <dbReference type="EMBL" id="MYL34133.1"/>
    </source>
</evidence>
<keyword evidence="2" id="KW-0472">Membrane</keyword>
<dbReference type="NCBIfam" id="NF041479">
    <property type="entry name" value="spor_membprot_YtrI"/>
    <property type="match status" value="1"/>
</dbReference>
<dbReference type="RefSeq" id="WP_160848018.1">
    <property type="nucleotide sequence ID" value="NZ_WMEQ01000007.1"/>
</dbReference>
<dbReference type="InterPro" id="IPR058620">
    <property type="entry name" value="YtrI_C"/>
</dbReference>
<proteinExistence type="predicted"/>
<feature type="transmembrane region" description="Helical" evidence="2">
    <location>
        <begin position="15"/>
        <end position="37"/>
    </location>
</feature>
<dbReference type="Proteomes" id="UP000468638">
    <property type="component" value="Unassembled WGS sequence"/>
</dbReference>
<gene>
    <name evidence="4" type="ORF">GLW05_11040</name>
</gene>
<feature type="coiled-coil region" evidence="1">
    <location>
        <begin position="38"/>
        <end position="75"/>
    </location>
</feature>
<keyword evidence="2" id="KW-1133">Transmembrane helix</keyword>
<dbReference type="AlphaFoldDB" id="A0A6I5A1B2"/>
<keyword evidence="2" id="KW-0812">Transmembrane</keyword>
<comment type="caution">
    <text evidence="4">The sequence shown here is derived from an EMBL/GenBank/DDBJ whole genome shotgun (WGS) entry which is preliminary data.</text>
</comment>
<protein>
    <recommendedName>
        <fullName evidence="3">Sporulation membrane protein YtrI C-terminal domain-containing protein</fullName>
    </recommendedName>
</protein>
<reference evidence="4 5" key="1">
    <citation type="submission" date="2019-11" db="EMBL/GenBank/DDBJ databases">
        <title>Genome sequences of 17 halophilic strains isolated from different environments.</title>
        <authorList>
            <person name="Furrow R.E."/>
        </authorList>
    </citation>
    <scope>NUCLEOTIDE SEQUENCE [LARGE SCALE GENOMIC DNA]</scope>
    <source>
        <strain evidence="4 5">22514_16_FS</strain>
    </source>
</reference>
<evidence type="ECO:0000256" key="1">
    <source>
        <dbReference type="SAM" id="Coils"/>
    </source>
</evidence>
<sequence>MHIPPYYKKRNWQRFLAGVFLGGIIAYAVFLFMYGTYVERWIKENMELREDINDLEEQYSMLSEDKKELDEKQKEKIKIHSVEIIFLNEKKLLSQHTIDRLTVYKLRELTKEQLPDLVGKSITSLSENVSLLYTSIENKRYKIDDLLYELKVERIVLSQDLKIGVNIIPTKR</sequence>
<organism evidence="4 5">
    <name type="scientific">Pontibacillus yanchengensis</name>
    <dbReference type="NCBI Taxonomy" id="462910"/>
    <lineage>
        <taxon>Bacteria</taxon>
        <taxon>Bacillati</taxon>
        <taxon>Bacillota</taxon>
        <taxon>Bacilli</taxon>
        <taxon>Bacillales</taxon>
        <taxon>Bacillaceae</taxon>
        <taxon>Pontibacillus</taxon>
    </lineage>
</organism>
<evidence type="ECO:0000313" key="5">
    <source>
        <dbReference type="Proteomes" id="UP000468638"/>
    </source>
</evidence>
<dbReference type="InterPro" id="IPR048198">
    <property type="entry name" value="YtrI"/>
</dbReference>
<dbReference type="Pfam" id="PF26347">
    <property type="entry name" value="YtrI_sporulation"/>
    <property type="match status" value="1"/>
</dbReference>
<accession>A0A6I5A1B2</accession>
<dbReference type="EMBL" id="WMEQ01000007">
    <property type="protein sequence ID" value="MYL34133.1"/>
    <property type="molecule type" value="Genomic_DNA"/>
</dbReference>
<name>A0A6I5A1B2_9BACI</name>
<evidence type="ECO:0000256" key="2">
    <source>
        <dbReference type="SAM" id="Phobius"/>
    </source>
</evidence>